<dbReference type="SMART" id="SM00448">
    <property type="entry name" value="REC"/>
    <property type="match status" value="1"/>
</dbReference>
<dbReference type="Pfam" id="PF00072">
    <property type="entry name" value="Response_reg"/>
    <property type="match status" value="1"/>
</dbReference>
<organism evidence="4 5">
    <name type="scientific">Sphingomonas trueperi</name>
    <dbReference type="NCBI Taxonomy" id="53317"/>
    <lineage>
        <taxon>Bacteria</taxon>
        <taxon>Pseudomonadati</taxon>
        <taxon>Pseudomonadota</taxon>
        <taxon>Alphaproteobacteria</taxon>
        <taxon>Sphingomonadales</taxon>
        <taxon>Sphingomonadaceae</taxon>
        <taxon>Sphingomonas</taxon>
    </lineage>
</organism>
<dbReference type="GO" id="GO:0000160">
    <property type="term" value="P:phosphorelay signal transduction system"/>
    <property type="evidence" value="ECO:0007669"/>
    <property type="project" value="InterPro"/>
</dbReference>
<dbReference type="Proteomes" id="UP000531251">
    <property type="component" value="Unassembled WGS sequence"/>
</dbReference>
<dbReference type="CDD" id="cd00156">
    <property type="entry name" value="REC"/>
    <property type="match status" value="1"/>
</dbReference>
<gene>
    <name evidence="4" type="ORF">GGR89_002040</name>
</gene>
<keyword evidence="4" id="KW-0238">DNA-binding</keyword>
<comment type="caution">
    <text evidence="4">The sequence shown here is derived from an EMBL/GenBank/DDBJ whole genome shotgun (WGS) entry which is preliminary data.</text>
</comment>
<reference evidence="4 5" key="1">
    <citation type="submission" date="2020-03" db="EMBL/GenBank/DDBJ databases">
        <title>Genomic Encyclopedia of Type Strains, Phase IV (KMG-IV): sequencing the most valuable type-strain genomes for metagenomic binning, comparative biology and taxonomic classification.</title>
        <authorList>
            <person name="Goeker M."/>
        </authorList>
    </citation>
    <scope>NUCLEOTIDE SEQUENCE [LARGE SCALE GENOMIC DNA]</scope>
    <source>
        <strain evidence="4 5">DSM 7225</strain>
    </source>
</reference>
<dbReference type="Gene3D" id="3.40.50.2300">
    <property type="match status" value="1"/>
</dbReference>
<dbReference type="InterPro" id="IPR011006">
    <property type="entry name" value="CheY-like_superfamily"/>
</dbReference>
<protein>
    <submittedName>
        <fullName evidence="4">DNA-binding response OmpR family regulator</fullName>
    </submittedName>
</protein>
<dbReference type="InterPro" id="IPR001789">
    <property type="entry name" value="Sig_transdc_resp-reg_receiver"/>
</dbReference>
<keyword evidence="5" id="KW-1185">Reference proteome</keyword>
<dbReference type="GO" id="GO:0003677">
    <property type="term" value="F:DNA binding"/>
    <property type="evidence" value="ECO:0007669"/>
    <property type="project" value="UniProtKB-KW"/>
</dbReference>
<feature type="modified residue" description="4-aspartylphosphate" evidence="2">
    <location>
        <position position="57"/>
    </location>
</feature>
<evidence type="ECO:0000313" key="5">
    <source>
        <dbReference type="Proteomes" id="UP000531251"/>
    </source>
</evidence>
<evidence type="ECO:0000256" key="2">
    <source>
        <dbReference type="PROSITE-ProRule" id="PRU00169"/>
    </source>
</evidence>
<dbReference type="InterPro" id="IPR050595">
    <property type="entry name" value="Bact_response_regulator"/>
</dbReference>
<dbReference type="SUPFAM" id="SSF52172">
    <property type="entry name" value="CheY-like"/>
    <property type="match status" value="1"/>
</dbReference>
<sequence length="122" mass="13218">MGHEFSSTILIVDDEDYIRILAASLLKEEGFQVLEASDTSEALALAAKHDIDVLLTDLHMPGLLDGLQLAAEIRASDPLVHVIISSGGDPSVLKDDEMGAVFLPKPYRPHQLTRAVRMNSIG</sequence>
<evidence type="ECO:0000313" key="4">
    <source>
        <dbReference type="EMBL" id="NJB97725.1"/>
    </source>
</evidence>
<accession>A0A7X6BCY2</accession>
<feature type="domain" description="Response regulatory" evidence="3">
    <location>
        <begin position="8"/>
        <end position="120"/>
    </location>
</feature>
<dbReference type="AlphaFoldDB" id="A0A7X6BCY2"/>
<dbReference type="EMBL" id="JAATJB010000005">
    <property type="protein sequence ID" value="NJB97725.1"/>
    <property type="molecule type" value="Genomic_DNA"/>
</dbReference>
<proteinExistence type="predicted"/>
<keyword evidence="1 2" id="KW-0597">Phosphoprotein</keyword>
<evidence type="ECO:0000256" key="1">
    <source>
        <dbReference type="ARBA" id="ARBA00022553"/>
    </source>
</evidence>
<name>A0A7X6BCY2_9SPHN</name>
<dbReference type="PROSITE" id="PS50110">
    <property type="entry name" value="RESPONSE_REGULATORY"/>
    <property type="match status" value="1"/>
</dbReference>
<dbReference type="PANTHER" id="PTHR44591:SF18">
    <property type="entry name" value="REGULATORY PROTEIN"/>
    <property type="match status" value="1"/>
</dbReference>
<evidence type="ECO:0000259" key="3">
    <source>
        <dbReference type="PROSITE" id="PS50110"/>
    </source>
</evidence>
<dbReference type="PANTHER" id="PTHR44591">
    <property type="entry name" value="STRESS RESPONSE REGULATOR PROTEIN 1"/>
    <property type="match status" value="1"/>
</dbReference>
<dbReference type="RefSeq" id="WP_125972001.1">
    <property type="nucleotide sequence ID" value="NZ_BAAADY010000006.1"/>
</dbReference>